<dbReference type="AlphaFoldDB" id="A0A2G8LN76"/>
<dbReference type="PANTHER" id="PTHR10271:SF0">
    <property type="entry name" value="INTERFERON-INDUCED PROTEIN WITH TETRATRICOPEPTIDE REPEATS 5"/>
    <property type="match status" value="1"/>
</dbReference>
<dbReference type="Gene3D" id="1.25.40.10">
    <property type="entry name" value="Tetratricopeptide repeat domain"/>
    <property type="match status" value="2"/>
</dbReference>
<accession>A0A2G8LN76</accession>
<proteinExistence type="inferred from homology"/>
<dbReference type="Proteomes" id="UP000230750">
    <property type="component" value="Unassembled WGS sequence"/>
</dbReference>
<keyword evidence="2" id="KW-0802">TPR repeat</keyword>
<sequence length="846" mass="97146">MDDPEWWKKNPCPQHLDWGLHDISDLDHAKLKLHIDQDENAEWEMPIEVNIYRAALEYLDGKGTLFNRSRDSPTKALDFLQKAEDLVTSGESEEAITGYGVVINTFRMWLRPDSSVEATLKELEEKKIQFPKYEAYVTIVHAYILSRLGPRWRKKAIGLYEDALNHVPGKSQWLFGLALMIGREARQQRGVIGWDISLPNNIRVLFQKEKEYLEQVLMIDSQYHLAKAYYGQVLFNLNSDSRIQAEHELRQALHSDPTNTKIRILVAKFYKLNAPFLPQAENMLKELIKDVNIAEVHAQLGFLYRSQAYREAAMENRFVLYQKALECFQNAVKVDSCHYAALEGIGGIQANLGKVQEARKTYHDLLMSDFKDKPHQKWNEYKALKSAIKLKIFTPLERISFCHMIIQLAVGFTTDGDHIMTVPPSSLDDTNHRCLTTLENYSKQSGVDSNVTCQAQLKLANANLLLGNIEDAQTQYDNLYKPPPVEVIFGRGKCYVKTGIESNESDCEAWATVIQMAEELNTRNSRIPSDELYADVYLAKAKFITGGESAELLKRAIQKNSLEACYRYILSLQELQANFFNDISIPETLEEVKRVCRIGKPLHTQFTVELDDDSNVVPNLTTKKNFIQTAVDKVVNYDINIAPANKNPRLKTVLDKLRQLREYRMKYELELRLSIENKEWGEEYDERFLDVVEHTKRLLDKCISACQDLVTDNPPRYSLFLVVFDGKAGNVDKERCSREVTSWAKKKVKLPEYLLEKITKIQPMNDKKNMWLWAIHHLENWRKHSAERCDIGETYTIKVDSDSEFATLKTDDIVKDSCKGVVNLVVDLLNTCCEKSSEASTVAGDV</sequence>
<evidence type="ECO:0000313" key="5">
    <source>
        <dbReference type="Proteomes" id="UP000230750"/>
    </source>
</evidence>
<dbReference type="EMBL" id="MRZV01000027">
    <property type="protein sequence ID" value="PIK61684.1"/>
    <property type="molecule type" value="Genomic_DNA"/>
</dbReference>
<dbReference type="PANTHER" id="PTHR10271">
    <property type="entry name" value="INTERFERON-INDUCED PROTEIN WITH TETRATRICOPEPTIDE REPEATS"/>
    <property type="match status" value="1"/>
</dbReference>
<evidence type="ECO:0000256" key="3">
    <source>
        <dbReference type="ARBA" id="ARBA00038336"/>
    </source>
</evidence>
<protein>
    <submittedName>
        <fullName evidence="4">Putative interferon-induced protein with tetratricopeptide repeats 5-like</fullName>
    </submittedName>
</protein>
<dbReference type="GO" id="GO:0051607">
    <property type="term" value="P:defense response to virus"/>
    <property type="evidence" value="ECO:0007669"/>
    <property type="project" value="TreeGrafter"/>
</dbReference>
<dbReference type="InterPro" id="IPR011990">
    <property type="entry name" value="TPR-like_helical_dom_sf"/>
</dbReference>
<keyword evidence="5" id="KW-1185">Reference proteome</keyword>
<comment type="similarity">
    <text evidence="3">Belongs to the IFIT family.</text>
</comment>
<evidence type="ECO:0000256" key="1">
    <source>
        <dbReference type="ARBA" id="ARBA00022737"/>
    </source>
</evidence>
<dbReference type="OrthoDB" id="421075at2759"/>
<dbReference type="SUPFAM" id="SSF48452">
    <property type="entry name" value="TPR-like"/>
    <property type="match status" value="1"/>
</dbReference>
<name>A0A2G8LN76_STIJA</name>
<gene>
    <name evidence="4" type="ORF">BSL78_01388</name>
</gene>
<keyword evidence="1" id="KW-0677">Repeat</keyword>
<dbReference type="GO" id="GO:0005829">
    <property type="term" value="C:cytosol"/>
    <property type="evidence" value="ECO:0007669"/>
    <property type="project" value="TreeGrafter"/>
</dbReference>
<evidence type="ECO:0000313" key="4">
    <source>
        <dbReference type="EMBL" id="PIK61684.1"/>
    </source>
</evidence>
<reference evidence="4 5" key="1">
    <citation type="journal article" date="2017" name="PLoS Biol.">
        <title>The sea cucumber genome provides insights into morphological evolution and visceral regeneration.</title>
        <authorList>
            <person name="Zhang X."/>
            <person name="Sun L."/>
            <person name="Yuan J."/>
            <person name="Sun Y."/>
            <person name="Gao Y."/>
            <person name="Zhang L."/>
            <person name="Li S."/>
            <person name="Dai H."/>
            <person name="Hamel J.F."/>
            <person name="Liu C."/>
            <person name="Yu Y."/>
            <person name="Liu S."/>
            <person name="Lin W."/>
            <person name="Guo K."/>
            <person name="Jin S."/>
            <person name="Xu P."/>
            <person name="Storey K.B."/>
            <person name="Huan P."/>
            <person name="Zhang T."/>
            <person name="Zhou Y."/>
            <person name="Zhang J."/>
            <person name="Lin C."/>
            <person name="Li X."/>
            <person name="Xing L."/>
            <person name="Huo D."/>
            <person name="Sun M."/>
            <person name="Wang L."/>
            <person name="Mercier A."/>
            <person name="Li F."/>
            <person name="Yang H."/>
            <person name="Xiang J."/>
        </authorList>
    </citation>
    <scope>NUCLEOTIDE SEQUENCE [LARGE SCALE GENOMIC DNA]</scope>
    <source>
        <strain evidence="4">Shaxun</strain>
        <tissue evidence="4">Muscle</tissue>
    </source>
</reference>
<comment type="caution">
    <text evidence="4">The sequence shown here is derived from an EMBL/GenBank/DDBJ whole genome shotgun (WGS) entry which is preliminary data.</text>
</comment>
<evidence type="ECO:0000256" key="2">
    <source>
        <dbReference type="ARBA" id="ARBA00022803"/>
    </source>
</evidence>
<organism evidence="4 5">
    <name type="scientific">Stichopus japonicus</name>
    <name type="common">Sea cucumber</name>
    <dbReference type="NCBI Taxonomy" id="307972"/>
    <lineage>
        <taxon>Eukaryota</taxon>
        <taxon>Metazoa</taxon>
        <taxon>Echinodermata</taxon>
        <taxon>Eleutherozoa</taxon>
        <taxon>Echinozoa</taxon>
        <taxon>Holothuroidea</taxon>
        <taxon>Aspidochirotacea</taxon>
        <taxon>Aspidochirotida</taxon>
        <taxon>Stichopodidae</taxon>
        <taxon>Apostichopus</taxon>
    </lineage>
</organism>